<evidence type="ECO:0000313" key="2">
    <source>
        <dbReference type="EMBL" id="PIO14316.1"/>
    </source>
</evidence>
<feature type="signal peptide" evidence="1">
    <location>
        <begin position="1"/>
        <end position="20"/>
    </location>
</feature>
<keyword evidence="3" id="KW-1185">Reference proteome</keyword>
<name>A0A2G9QFE2_AQUCT</name>
<dbReference type="AlphaFoldDB" id="A0A2G9QFE2"/>
<proteinExistence type="predicted"/>
<feature type="chain" id="PRO_5013809274" evidence="1">
    <location>
        <begin position="21"/>
        <end position="181"/>
    </location>
</feature>
<accession>A0A2G9QFE2</accession>
<reference evidence="3" key="1">
    <citation type="journal article" date="2017" name="Nat. Commun.">
        <title>The North American bullfrog draft genome provides insight into hormonal regulation of long noncoding RNA.</title>
        <authorList>
            <person name="Hammond S.A."/>
            <person name="Warren R.L."/>
            <person name="Vandervalk B.P."/>
            <person name="Kucuk E."/>
            <person name="Khan H."/>
            <person name="Gibb E.A."/>
            <person name="Pandoh P."/>
            <person name="Kirk H."/>
            <person name="Zhao Y."/>
            <person name="Jones M."/>
            <person name="Mungall A.J."/>
            <person name="Coope R."/>
            <person name="Pleasance S."/>
            <person name="Moore R.A."/>
            <person name="Holt R.A."/>
            <person name="Round J.M."/>
            <person name="Ohora S."/>
            <person name="Walle B.V."/>
            <person name="Veldhoen N."/>
            <person name="Helbing C.C."/>
            <person name="Birol I."/>
        </authorList>
    </citation>
    <scope>NUCLEOTIDE SEQUENCE [LARGE SCALE GENOMIC DNA]</scope>
</reference>
<dbReference type="EMBL" id="KZ016103">
    <property type="protein sequence ID" value="PIO14316.1"/>
    <property type="molecule type" value="Genomic_DNA"/>
</dbReference>
<dbReference type="Proteomes" id="UP000228934">
    <property type="component" value="Unassembled WGS sequence"/>
</dbReference>
<feature type="non-terminal residue" evidence="2">
    <location>
        <position position="1"/>
    </location>
</feature>
<gene>
    <name evidence="2" type="ORF">AB205_0215580</name>
</gene>
<sequence length="181" mass="19153">VNQRCYLLLFVLHQVSPGSGVPPYIRCPKAVESLLTSVSPVESLLHHVSPGSGDPPYISVPIGVPLTSVSPVESILHQVSPGSGFPPYISVPSGVALTSGVPRQWSPSYISCPQAVESLLHSYIRCLQAVESLLTSVSQVESLLHQVSPGSGFPLRSVSPVESLLHQVSPVESLFTSGVPR</sequence>
<protein>
    <submittedName>
        <fullName evidence="2">Uncharacterized protein</fullName>
    </submittedName>
</protein>
<keyword evidence="1" id="KW-0732">Signal</keyword>
<organism evidence="2 3">
    <name type="scientific">Aquarana catesbeiana</name>
    <name type="common">American bullfrog</name>
    <name type="synonym">Rana catesbeiana</name>
    <dbReference type="NCBI Taxonomy" id="8400"/>
    <lineage>
        <taxon>Eukaryota</taxon>
        <taxon>Metazoa</taxon>
        <taxon>Chordata</taxon>
        <taxon>Craniata</taxon>
        <taxon>Vertebrata</taxon>
        <taxon>Euteleostomi</taxon>
        <taxon>Amphibia</taxon>
        <taxon>Batrachia</taxon>
        <taxon>Anura</taxon>
        <taxon>Neobatrachia</taxon>
        <taxon>Ranoidea</taxon>
        <taxon>Ranidae</taxon>
        <taxon>Aquarana</taxon>
    </lineage>
</organism>
<evidence type="ECO:0000256" key="1">
    <source>
        <dbReference type="SAM" id="SignalP"/>
    </source>
</evidence>
<evidence type="ECO:0000313" key="3">
    <source>
        <dbReference type="Proteomes" id="UP000228934"/>
    </source>
</evidence>